<accession>A0ABX8J962</accession>
<sequence length="290" mass="33438">MRKYITIQGESTVELDYSAMHIHLLYAKVGLNYANKEEDAYTLEQGPYSLDDAKDDRDLNKLILLTAFNAATPELAASGVFDQLRRERKLSKYRITDYKPIKAKLALLKAKHPSISDLVANNFGSELQYYDSYVMEKLIQHFTLNGIPVLTVHDSVICQSKHADVVTNMMLEYFYETVSELLNIKVTPILKYPHARKVLSHLVREAKYLAPKGWLESMRFLMSRVVPKHNVTIRDIVPRTLIIKRTVRSNVCKGTCRQCNRIDNKIKFQPNIKLELSQCKESYISLLVIR</sequence>
<protein>
    <recommendedName>
        <fullName evidence="3">DNA-directed RNA polymerase</fullName>
    </recommendedName>
</protein>
<organism evidence="1 2">
    <name type="scientific">Geomonas oryzisoli</name>
    <dbReference type="NCBI Taxonomy" id="2847992"/>
    <lineage>
        <taxon>Bacteria</taxon>
        <taxon>Pseudomonadati</taxon>
        <taxon>Thermodesulfobacteriota</taxon>
        <taxon>Desulfuromonadia</taxon>
        <taxon>Geobacterales</taxon>
        <taxon>Geobacteraceae</taxon>
        <taxon>Geomonas</taxon>
    </lineage>
</organism>
<gene>
    <name evidence="1" type="ORF">KP004_06800</name>
</gene>
<dbReference type="EMBL" id="CP076723">
    <property type="protein sequence ID" value="QWV94880.1"/>
    <property type="molecule type" value="Genomic_DNA"/>
</dbReference>
<proteinExistence type="predicted"/>
<dbReference type="RefSeq" id="WP_216801593.1">
    <property type="nucleotide sequence ID" value="NZ_CP076723.1"/>
</dbReference>
<name>A0ABX8J962_9BACT</name>
<evidence type="ECO:0000313" key="1">
    <source>
        <dbReference type="EMBL" id="QWV94880.1"/>
    </source>
</evidence>
<evidence type="ECO:0000313" key="2">
    <source>
        <dbReference type="Proteomes" id="UP000683557"/>
    </source>
</evidence>
<dbReference type="Proteomes" id="UP000683557">
    <property type="component" value="Chromosome"/>
</dbReference>
<evidence type="ECO:0008006" key="3">
    <source>
        <dbReference type="Google" id="ProtNLM"/>
    </source>
</evidence>
<keyword evidence="2" id="KW-1185">Reference proteome</keyword>
<reference evidence="1 2" key="1">
    <citation type="submission" date="2021-06" db="EMBL/GenBank/DDBJ databases">
        <title>Gemonas diversity in paddy soil.</title>
        <authorList>
            <person name="Liu G."/>
        </authorList>
    </citation>
    <scope>NUCLEOTIDE SEQUENCE [LARGE SCALE GENOMIC DNA]</scope>
    <source>
        <strain evidence="1 2">RG10</strain>
    </source>
</reference>